<gene>
    <name evidence="1" type="ORF">GCM10009850_013190</name>
</gene>
<proteinExistence type="predicted"/>
<protein>
    <submittedName>
        <fullName evidence="1">Uncharacterized protein</fullName>
    </submittedName>
</protein>
<organism evidence="1 2">
    <name type="scientific">Nonomuraea monospora</name>
    <dbReference type="NCBI Taxonomy" id="568818"/>
    <lineage>
        <taxon>Bacteria</taxon>
        <taxon>Bacillati</taxon>
        <taxon>Actinomycetota</taxon>
        <taxon>Actinomycetes</taxon>
        <taxon>Streptosporangiales</taxon>
        <taxon>Streptosporangiaceae</taxon>
        <taxon>Nonomuraea</taxon>
    </lineage>
</organism>
<dbReference type="Proteomes" id="UP001499843">
    <property type="component" value="Unassembled WGS sequence"/>
</dbReference>
<keyword evidence="2" id="KW-1185">Reference proteome</keyword>
<sequence>MARVTRLHIRLERPNPNYEGRPDVERLIEQMRLSSATLELRSEDGIETDTDLAQQLLDHVARGYGQASAAGTRGAGDLAVETVWESQLHGETLITGINIDPDTGEATFEELFEEVESVEVGEEPV</sequence>
<dbReference type="EMBL" id="BAAAQX010000003">
    <property type="protein sequence ID" value="GAA2205861.1"/>
    <property type="molecule type" value="Genomic_DNA"/>
</dbReference>
<evidence type="ECO:0000313" key="2">
    <source>
        <dbReference type="Proteomes" id="UP001499843"/>
    </source>
</evidence>
<reference evidence="1 2" key="1">
    <citation type="journal article" date="2019" name="Int. J. Syst. Evol. Microbiol.">
        <title>The Global Catalogue of Microorganisms (GCM) 10K type strain sequencing project: providing services to taxonomists for standard genome sequencing and annotation.</title>
        <authorList>
            <consortium name="The Broad Institute Genomics Platform"/>
            <consortium name="The Broad Institute Genome Sequencing Center for Infectious Disease"/>
            <person name="Wu L."/>
            <person name="Ma J."/>
        </authorList>
    </citation>
    <scope>NUCLEOTIDE SEQUENCE [LARGE SCALE GENOMIC DNA]</scope>
    <source>
        <strain evidence="1 2">JCM 16114</strain>
    </source>
</reference>
<dbReference type="Pfam" id="PF15931">
    <property type="entry name" value="DUF4747"/>
    <property type="match status" value="1"/>
</dbReference>
<accession>A0ABN3CA69</accession>
<name>A0ABN3CA69_9ACTN</name>
<dbReference type="InterPro" id="IPR031832">
    <property type="entry name" value="DUF4747"/>
</dbReference>
<evidence type="ECO:0000313" key="1">
    <source>
        <dbReference type="EMBL" id="GAA2205861.1"/>
    </source>
</evidence>
<comment type="caution">
    <text evidence="1">The sequence shown here is derived from an EMBL/GenBank/DDBJ whole genome shotgun (WGS) entry which is preliminary data.</text>
</comment>